<dbReference type="InterPro" id="IPR003660">
    <property type="entry name" value="HAMP_dom"/>
</dbReference>
<dbReference type="SUPFAM" id="SSF55874">
    <property type="entry name" value="ATPase domain of HSP90 chaperone/DNA topoisomerase II/histidine kinase"/>
    <property type="match status" value="1"/>
</dbReference>
<keyword evidence="3" id="KW-0808">Transferase</keyword>
<dbReference type="PROSITE" id="PS50885">
    <property type="entry name" value="HAMP"/>
    <property type="match status" value="1"/>
</dbReference>
<dbReference type="Pfam" id="PF06580">
    <property type="entry name" value="His_kinase"/>
    <property type="match status" value="1"/>
</dbReference>
<evidence type="ECO:0000256" key="5">
    <source>
        <dbReference type="SAM" id="Phobius"/>
    </source>
</evidence>
<evidence type="ECO:0000313" key="8">
    <source>
        <dbReference type="Proteomes" id="UP000095651"/>
    </source>
</evidence>
<dbReference type="CDD" id="cd06225">
    <property type="entry name" value="HAMP"/>
    <property type="match status" value="1"/>
</dbReference>
<sequence>MGDRRKRIPALLRKIGLKRRLFIGFVIVSLLPMAVLGVIMGVRLYHTIMDNYEEQSIQALGTIQYRIGIVTGAREERINAFASDADVVKSVRKLNMDISLLDRTALTRDLQGKLLAELSQIKGGVRAEILDRNGELVTGIFDDRYTTLSGEARARAKESPDRLHLWHGTEQEGEEIIVFSRQIINYFNGRTTGWVLLYVGTDELKEEMKTVQTDAVIAVYDEEGGLICSGAGNGSIADIAEGDLNEAGFRVSGYRDSEDMWKADWKLESGRYQVLFQNMAGTGWEIAIFKDYHELVRSFAGIGILAAVICLVSIGIIICLSLLITRTVAEPVQNIAESMKIFSQGNLSVRVTDDAADEIGMLGNEFNSMSNNIERLTHEVYEARIKEKEAGLRALEAQINPHFLYNTLDMINWMSYRSSNQDICKIVKSLSDFFKLSLNHGKELYTVGDEVRHIQSYVTIEQYKKAEIDFEIHVDEELKPCVCPKLIVQPLVENAILHGIEPKRGPGTIIISFVRRENDIVITVEDDGVGLCEKQREGARYHHGGYGLQNINERLTMLYGKKYHVTVEERKGGGVISSVVIPLIGLEGLDDVSDDCRG</sequence>
<feature type="domain" description="HAMP" evidence="6">
    <location>
        <begin position="326"/>
        <end position="378"/>
    </location>
</feature>
<dbReference type="AlphaFoldDB" id="A0A174GQR6"/>
<dbReference type="PANTHER" id="PTHR34220:SF7">
    <property type="entry name" value="SENSOR HISTIDINE KINASE YPDA"/>
    <property type="match status" value="1"/>
</dbReference>
<evidence type="ECO:0000256" key="2">
    <source>
        <dbReference type="ARBA" id="ARBA00022553"/>
    </source>
</evidence>
<feature type="transmembrane region" description="Helical" evidence="5">
    <location>
        <begin position="299"/>
        <end position="324"/>
    </location>
</feature>
<dbReference type="PANTHER" id="PTHR34220">
    <property type="entry name" value="SENSOR HISTIDINE KINASE YPDA"/>
    <property type="match status" value="1"/>
</dbReference>
<dbReference type="EMBL" id="CYZE01000009">
    <property type="protein sequence ID" value="CUO63607.1"/>
    <property type="molecule type" value="Genomic_DNA"/>
</dbReference>
<name>A0A174GQR6_9FIRM</name>
<reference evidence="7 8" key="1">
    <citation type="submission" date="2015-09" db="EMBL/GenBank/DDBJ databases">
        <authorList>
            <consortium name="Pathogen Informatics"/>
        </authorList>
    </citation>
    <scope>NUCLEOTIDE SEQUENCE [LARGE SCALE GENOMIC DNA]</scope>
    <source>
        <strain evidence="7 8">2789STDY5608850</strain>
    </source>
</reference>
<dbReference type="Pfam" id="PF00672">
    <property type="entry name" value="HAMP"/>
    <property type="match status" value="1"/>
</dbReference>
<dbReference type="RefSeq" id="WP_055657007.1">
    <property type="nucleotide sequence ID" value="NZ_CABIXC010000009.1"/>
</dbReference>
<dbReference type="GO" id="GO:0016020">
    <property type="term" value="C:membrane"/>
    <property type="evidence" value="ECO:0007669"/>
    <property type="project" value="UniProtKB-SubCell"/>
</dbReference>
<dbReference type="SUPFAM" id="SSF158472">
    <property type="entry name" value="HAMP domain-like"/>
    <property type="match status" value="1"/>
</dbReference>
<proteinExistence type="predicted"/>
<keyword evidence="5" id="KW-1133">Transmembrane helix</keyword>
<evidence type="ECO:0000256" key="4">
    <source>
        <dbReference type="ARBA" id="ARBA00022777"/>
    </source>
</evidence>
<keyword evidence="5" id="KW-0472">Membrane</keyword>
<evidence type="ECO:0000256" key="1">
    <source>
        <dbReference type="ARBA" id="ARBA00004370"/>
    </source>
</evidence>
<feature type="transmembrane region" description="Helical" evidence="5">
    <location>
        <begin position="21"/>
        <end position="45"/>
    </location>
</feature>
<keyword evidence="2" id="KW-0597">Phosphoprotein</keyword>
<dbReference type="InterPro" id="IPR036890">
    <property type="entry name" value="HATPase_C_sf"/>
</dbReference>
<dbReference type="InterPro" id="IPR010559">
    <property type="entry name" value="Sig_transdc_His_kin_internal"/>
</dbReference>
<evidence type="ECO:0000313" key="7">
    <source>
        <dbReference type="EMBL" id="CUO63607.1"/>
    </source>
</evidence>
<keyword evidence="5" id="KW-0812">Transmembrane</keyword>
<dbReference type="Pfam" id="PF02518">
    <property type="entry name" value="HATPase_c"/>
    <property type="match status" value="1"/>
</dbReference>
<evidence type="ECO:0000256" key="3">
    <source>
        <dbReference type="ARBA" id="ARBA00022679"/>
    </source>
</evidence>
<comment type="subcellular location">
    <subcellularLocation>
        <location evidence="1">Membrane</location>
    </subcellularLocation>
</comment>
<keyword evidence="4 7" id="KW-0418">Kinase</keyword>
<accession>A0A174GQR6</accession>
<dbReference type="SMART" id="SM00304">
    <property type="entry name" value="HAMP"/>
    <property type="match status" value="1"/>
</dbReference>
<organism evidence="7 8">
    <name type="scientific">Hungatella hathewayi</name>
    <dbReference type="NCBI Taxonomy" id="154046"/>
    <lineage>
        <taxon>Bacteria</taxon>
        <taxon>Bacillati</taxon>
        <taxon>Bacillota</taxon>
        <taxon>Clostridia</taxon>
        <taxon>Lachnospirales</taxon>
        <taxon>Lachnospiraceae</taxon>
        <taxon>Hungatella</taxon>
    </lineage>
</organism>
<evidence type="ECO:0000259" key="6">
    <source>
        <dbReference type="PROSITE" id="PS50885"/>
    </source>
</evidence>
<dbReference type="GO" id="GO:0000155">
    <property type="term" value="F:phosphorelay sensor kinase activity"/>
    <property type="evidence" value="ECO:0007669"/>
    <property type="project" value="InterPro"/>
</dbReference>
<dbReference type="Gene3D" id="6.10.340.10">
    <property type="match status" value="1"/>
</dbReference>
<gene>
    <name evidence="7" type="primary">ypdA_22</name>
    <name evidence="7" type="ORF">ERS852407_03436</name>
</gene>
<dbReference type="Gene3D" id="3.30.565.10">
    <property type="entry name" value="Histidine kinase-like ATPase, C-terminal domain"/>
    <property type="match status" value="1"/>
</dbReference>
<dbReference type="Proteomes" id="UP000095651">
    <property type="component" value="Unassembled WGS sequence"/>
</dbReference>
<protein>
    <submittedName>
        <fullName evidence="7">Multi-sensor signal transduction histidine kinase</fullName>
    </submittedName>
</protein>
<dbReference type="InterPro" id="IPR050640">
    <property type="entry name" value="Bact_2-comp_sensor_kinase"/>
</dbReference>
<dbReference type="InterPro" id="IPR003594">
    <property type="entry name" value="HATPase_dom"/>
</dbReference>